<organism evidence="1 2">
    <name type="scientific">Rhododendron molle</name>
    <name type="common">Chinese azalea</name>
    <name type="synonym">Azalea mollis</name>
    <dbReference type="NCBI Taxonomy" id="49168"/>
    <lineage>
        <taxon>Eukaryota</taxon>
        <taxon>Viridiplantae</taxon>
        <taxon>Streptophyta</taxon>
        <taxon>Embryophyta</taxon>
        <taxon>Tracheophyta</taxon>
        <taxon>Spermatophyta</taxon>
        <taxon>Magnoliopsida</taxon>
        <taxon>eudicotyledons</taxon>
        <taxon>Gunneridae</taxon>
        <taxon>Pentapetalae</taxon>
        <taxon>asterids</taxon>
        <taxon>Ericales</taxon>
        <taxon>Ericaceae</taxon>
        <taxon>Ericoideae</taxon>
        <taxon>Rhodoreae</taxon>
        <taxon>Rhododendron</taxon>
    </lineage>
</organism>
<protein>
    <submittedName>
        <fullName evidence="1">Uncharacterized protein</fullName>
    </submittedName>
</protein>
<dbReference type="EMBL" id="CM046397">
    <property type="protein sequence ID" value="KAI8534194.1"/>
    <property type="molecule type" value="Genomic_DNA"/>
</dbReference>
<gene>
    <name evidence="1" type="ORF">RHMOL_Rhmol10G0069900</name>
</gene>
<keyword evidence="2" id="KW-1185">Reference proteome</keyword>
<proteinExistence type="predicted"/>
<evidence type="ECO:0000313" key="1">
    <source>
        <dbReference type="EMBL" id="KAI8534194.1"/>
    </source>
</evidence>
<dbReference type="Proteomes" id="UP001062846">
    <property type="component" value="Chromosome 10"/>
</dbReference>
<name>A0ACC0LZW8_RHOML</name>
<evidence type="ECO:0000313" key="2">
    <source>
        <dbReference type="Proteomes" id="UP001062846"/>
    </source>
</evidence>
<sequence length="60" mass="6762">MLHTSKPSDSASDGSDLISTTNNREPFIVEMRFELSDAQYYPTTWRCAARCCICLCTVPQ</sequence>
<accession>A0ACC0LZW8</accession>
<reference evidence="1" key="1">
    <citation type="submission" date="2022-02" db="EMBL/GenBank/DDBJ databases">
        <title>Plant Genome Project.</title>
        <authorList>
            <person name="Zhang R.-G."/>
        </authorList>
    </citation>
    <scope>NUCLEOTIDE SEQUENCE</scope>
    <source>
        <strain evidence="1">AT1</strain>
    </source>
</reference>
<comment type="caution">
    <text evidence="1">The sequence shown here is derived from an EMBL/GenBank/DDBJ whole genome shotgun (WGS) entry which is preliminary data.</text>
</comment>